<protein>
    <submittedName>
        <fullName evidence="2">Uncharacterized protein</fullName>
    </submittedName>
</protein>
<evidence type="ECO:0000256" key="1">
    <source>
        <dbReference type="SAM" id="MobiDB-lite"/>
    </source>
</evidence>
<feature type="region of interest" description="Disordered" evidence="1">
    <location>
        <begin position="362"/>
        <end position="466"/>
    </location>
</feature>
<accession>A0A5M3MCQ5</accession>
<dbReference type="KEGG" id="cput:CONPUDRAFT_168593"/>
<reference evidence="3" key="1">
    <citation type="journal article" date="2012" name="Science">
        <title>The Paleozoic origin of enzymatic lignin decomposition reconstructed from 31 fungal genomes.</title>
        <authorList>
            <person name="Floudas D."/>
            <person name="Binder M."/>
            <person name="Riley R."/>
            <person name="Barry K."/>
            <person name="Blanchette R.A."/>
            <person name="Henrissat B."/>
            <person name="Martinez A.T."/>
            <person name="Otillar R."/>
            <person name="Spatafora J.W."/>
            <person name="Yadav J.S."/>
            <person name="Aerts A."/>
            <person name="Benoit I."/>
            <person name="Boyd A."/>
            <person name="Carlson A."/>
            <person name="Copeland A."/>
            <person name="Coutinho P.M."/>
            <person name="de Vries R.P."/>
            <person name="Ferreira P."/>
            <person name="Findley K."/>
            <person name="Foster B."/>
            <person name="Gaskell J."/>
            <person name="Glotzer D."/>
            <person name="Gorecki P."/>
            <person name="Heitman J."/>
            <person name="Hesse C."/>
            <person name="Hori C."/>
            <person name="Igarashi K."/>
            <person name="Jurgens J.A."/>
            <person name="Kallen N."/>
            <person name="Kersten P."/>
            <person name="Kohler A."/>
            <person name="Kuees U."/>
            <person name="Kumar T.K.A."/>
            <person name="Kuo A."/>
            <person name="LaButti K."/>
            <person name="Larrondo L.F."/>
            <person name="Lindquist E."/>
            <person name="Ling A."/>
            <person name="Lombard V."/>
            <person name="Lucas S."/>
            <person name="Lundell T."/>
            <person name="Martin R."/>
            <person name="McLaughlin D.J."/>
            <person name="Morgenstern I."/>
            <person name="Morin E."/>
            <person name="Murat C."/>
            <person name="Nagy L.G."/>
            <person name="Nolan M."/>
            <person name="Ohm R.A."/>
            <person name="Patyshakuliyeva A."/>
            <person name="Rokas A."/>
            <person name="Ruiz-Duenas F.J."/>
            <person name="Sabat G."/>
            <person name="Salamov A."/>
            <person name="Samejima M."/>
            <person name="Schmutz J."/>
            <person name="Slot J.C."/>
            <person name="St John F."/>
            <person name="Stenlid J."/>
            <person name="Sun H."/>
            <person name="Sun S."/>
            <person name="Syed K."/>
            <person name="Tsang A."/>
            <person name="Wiebenga A."/>
            <person name="Young D."/>
            <person name="Pisabarro A."/>
            <person name="Eastwood D.C."/>
            <person name="Martin F."/>
            <person name="Cullen D."/>
            <person name="Grigoriev I.V."/>
            <person name="Hibbett D.S."/>
        </authorList>
    </citation>
    <scope>NUCLEOTIDE SEQUENCE [LARGE SCALE GENOMIC DNA]</scope>
    <source>
        <strain evidence="3">RWD-64-598 SS2</strain>
    </source>
</reference>
<name>A0A5M3MCQ5_CONPW</name>
<feature type="compositionally biased region" description="Basic and acidic residues" evidence="1">
    <location>
        <begin position="279"/>
        <end position="290"/>
    </location>
</feature>
<evidence type="ECO:0000313" key="3">
    <source>
        <dbReference type="Proteomes" id="UP000053558"/>
    </source>
</evidence>
<dbReference type="OrthoDB" id="2681236at2759"/>
<feature type="compositionally biased region" description="Polar residues" evidence="1">
    <location>
        <begin position="393"/>
        <end position="409"/>
    </location>
</feature>
<feature type="region of interest" description="Disordered" evidence="1">
    <location>
        <begin position="138"/>
        <end position="168"/>
    </location>
</feature>
<keyword evidence="3" id="KW-1185">Reference proteome</keyword>
<dbReference type="Proteomes" id="UP000053558">
    <property type="component" value="Unassembled WGS sequence"/>
</dbReference>
<feature type="region of interest" description="Disordered" evidence="1">
    <location>
        <begin position="1"/>
        <end position="36"/>
    </location>
</feature>
<feature type="compositionally biased region" description="Polar residues" evidence="1">
    <location>
        <begin position="138"/>
        <end position="163"/>
    </location>
</feature>
<gene>
    <name evidence="2" type="ORF">CONPUDRAFT_168593</name>
</gene>
<feature type="compositionally biased region" description="Basic residues" evidence="1">
    <location>
        <begin position="410"/>
        <end position="434"/>
    </location>
</feature>
<dbReference type="GeneID" id="19206028"/>
<proteinExistence type="predicted"/>
<comment type="caution">
    <text evidence="2">The sequence shown here is derived from an EMBL/GenBank/DDBJ whole genome shotgun (WGS) entry which is preliminary data.</text>
</comment>
<organism evidence="2 3">
    <name type="scientific">Coniophora puteana (strain RWD-64-598)</name>
    <name type="common">Brown rot fungus</name>
    <dbReference type="NCBI Taxonomy" id="741705"/>
    <lineage>
        <taxon>Eukaryota</taxon>
        <taxon>Fungi</taxon>
        <taxon>Dikarya</taxon>
        <taxon>Basidiomycota</taxon>
        <taxon>Agaricomycotina</taxon>
        <taxon>Agaricomycetes</taxon>
        <taxon>Agaricomycetidae</taxon>
        <taxon>Boletales</taxon>
        <taxon>Coniophorineae</taxon>
        <taxon>Coniophoraceae</taxon>
        <taxon>Coniophora</taxon>
    </lineage>
</organism>
<evidence type="ECO:0000313" key="2">
    <source>
        <dbReference type="EMBL" id="EIW76853.1"/>
    </source>
</evidence>
<feature type="compositionally biased region" description="Polar residues" evidence="1">
    <location>
        <begin position="265"/>
        <end position="274"/>
    </location>
</feature>
<sequence length="466" mass="49981">MSVLAELTPDHTPGARVCPHVKPTSISASKHPTASPHLQLPGTTTGPSLHPLNLNVITNACVLLEQLQTLEHGCAAARARICTKYDLVGELEKRLRTLKLSRPRDDDLDSCTSDLSLETAETSARHTLVSALALVQTQNQAQDTDNASPQPTNPAASQSSPVSHRTPLISPRLRGMFDLYGPGGDITRDSFPGPGMDFKSPSVYSERSSMNRAATGPAGEGEEDCYGIWEAATCSLFESSPCQKGSGNCPSQACISQASLNPNKATQDLPTKDNSPIHCTRESSTEKQAEKGTIAASRSESRSPPILDIPLLEPPRSDGKTTSLKKQKYKGKQEGTDSVPISSSRRFGITHAVSLLHFSVSERSQRPSYPPESDAATAPSVLIRRASNKMHPQASTPRTFSPSVTSSSIKPKKKVKDAASVKRRASQKQKKQKRAFGIERSAGKPSALGRLLLKRRKSGKKAATPG</sequence>
<dbReference type="RefSeq" id="XP_007773176.1">
    <property type="nucleotide sequence ID" value="XM_007774986.1"/>
</dbReference>
<dbReference type="EMBL" id="JH711585">
    <property type="protein sequence ID" value="EIW76853.1"/>
    <property type="molecule type" value="Genomic_DNA"/>
</dbReference>
<feature type="region of interest" description="Disordered" evidence="1">
    <location>
        <begin position="265"/>
        <end position="343"/>
    </location>
</feature>
<dbReference type="AlphaFoldDB" id="A0A5M3MCQ5"/>